<evidence type="ECO:0000313" key="2">
    <source>
        <dbReference type="Proteomes" id="UP000660745"/>
    </source>
</evidence>
<dbReference type="PANTHER" id="PTHR33221:SF13">
    <property type="entry name" value="TRANSCRIPTIONAL REGULATOR-RELATED"/>
    <property type="match status" value="1"/>
</dbReference>
<protein>
    <submittedName>
        <fullName evidence="1">Transcriptional regulator</fullName>
    </submittedName>
</protein>
<dbReference type="GO" id="GO:0005829">
    <property type="term" value="C:cytosol"/>
    <property type="evidence" value="ECO:0007669"/>
    <property type="project" value="TreeGrafter"/>
</dbReference>
<reference evidence="1" key="1">
    <citation type="journal article" date="2014" name="Int. J. Syst. Evol. Microbiol.">
        <title>Complete genome sequence of Corynebacterium casei LMG S-19264T (=DSM 44701T), isolated from a smear-ripened cheese.</title>
        <authorList>
            <consortium name="US DOE Joint Genome Institute (JGI-PGF)"/>
            <person name="Walter F."/>
            <person name="Albersmeier A."/>
            <person name="Kalinowski J."/>
            <person name="Ruckert C."/>
        </authorList>
    </citation>
    <scope>NUCLEOTIDE SEQUENCE</scope>
    <source>
        <strain evidence="1">CGMCC 4.7430</strain>
    </source>
</reference>
<dbReference type="InterPro" id="IPR030489">
    <property type="entry name" value="TR_Rrf2-type_CS"/>
</dbReference>
<comment type="caution">
    <text evidence="1">The sequence shown here is derived from an EMBL/GenBank/DDBJ whole genome shotgun (WGS) entry which is preliminary data.</text>
</comment>
<proteinExistence type="predicted"/>
<gene>
    <name evidence="1" type="ORF">GCM10012278_00990</name>
</gene>
<dbReference type="SUPFAM" id="SSF46785">
    <property type="entry name" value="Winged helix' DNA-binding domain"/>
    <property type="match status" value="1"/>
</dbReference>
<dbReference type="Pfam" id="PF02082">
    <property type="entry name" value="Rrf2"/>
    <property type="match status" value="1"/>
</dbReference>
<dbReference type="EMBL" id="BMNK01000001">
    <property type="protein sequence ID" value="GGP00424.1"/>
    <property type="molecule type" value="Genomic_DNA"/>
</dbReference>
<dbReference type="InterPro" id="IPR036388">
    <property type="entry name" value="WH-like_DNA-bd_sf"/>
</dbReference>
<dbReference type="AlphaFoldDB" id="A0A917ZY82"/>
<keyword evidence="2" id="KW-1185">Reference proteome</keyword>
<dbReference type="InterPro" id="IPR036390">
    <property type="entry name" value="WH_DNA-bd_sf"/>
</dbReference>
<dbReference type="RefSeq" id="WP_189136450.1">
    <property type="nucleotide sequence ID" value="NZ_BMNK01000001.1"/>
</dbReference>
<dbReference type="Proteomes" id="UP000660745">
    <property type="component" value="Unassembled WGS sequence"/>
</dbReference>
<dbReference type="PROSITE" id="PS01332">
    <property type="entry name" value="HTH_RRF2_1"/>
    <property type="match status" value="1"/>
</dbReference>
<dbReference type="NCBIfam" id="TIGR00738">
    <property type="entry name" value="rrf2_super"/>
    <property type="match status" value="1"/>
</dbReference>
<reference evidence="1" key="2">
    <citation type="submission" date="2020-09" db="EMBL/GenBank/DDBJ databases">
        <authorList>
            <person name="Sun Q."/>
            <person name="Zhou Y."/>
        </authorList>
    </citation>
    <scope>NUCLEOTIDE SEQUENCE</scope>
    <source>
        <strain evidence="1">CGMCC 4.7430</strain>
    </source>
</reference>
<dbReference type="GO" id="GO:0003700">
    <property type="term" value="F:DNA-binding transcription factor activity"/>
    <property type="evidence" value="ECO:0007669"/>
    <property type="project" value="TreeGrafter"/>
</dbReference>
<evidence type="ECO:0000313" key="1">
    <source>
        <dbReference type="EMBL" id="GGP00424.1"/>
    </source>
</evidence>
<dbReference type="PANTHER" id="PTHR33221">
    <property type="entry name" value="WINGED HELIX-TURN-HELIX TRANSCRIPTIONAL REGULATOR, RRF2 FAMILY"/>
    <property type="match status" value="1"/>
</dbReference>
<organism evidence="1 2">
    <name type="scientific">Nonomuraea glycinis</name>
    <dbReference type="NCBI Taxonomy" id="2047744"/>
    <lineage>
        <taxon>Bacteria</taxon>
        <taxon>Bacillati</taxon>
        <taxon>Actinomycetota</taxon>
        <taxon>Actinomycetes</taxon>
        <taxon>Streptosporangiales</taxon>
        <taxon>Streptosporangiaceae</taxon>
        <taxon>Nonomuraea</taxon>
    </lineage>
</organism>
<dbReference type="Gene3D" id="1.10.10.10">
    <property type="entry name" value="Winged helix-like DNA-binding domain superfamily/Winged helix DNA-binding domain"/>
    <property type="match status" value="1"/>
</dbReference>
<name>A0A917ZY82_9ACTN</name>
<dbReference type="InterPro" id="IPR000944">
    <property type="entry name" value="Tscrpt_reg_Rrf2"/>
</dbReference>
<sequence length="155" mass="16580">MRMAKGVEWALHTLLNLDMIGGGPVGSGQLAEAHGLPAPYLIKQLQQLVRAGLLTSVPGPRGGFRLARSLGEITLLDVVEAIEGDAYLFHCTEIRCCGKIGELSPPPDGPCPVKTAMRRAEQAYYEALAAQTLADVRAELDRAPMVGQVIRSAFT</sequence>
<accession>A0A917ZY82</accession>
<dbReference type="PROSITE" id="PS51197">
    <property type="entry name" value="HTH_RRF2_2"/>
    <property type="match status" value="1"/>
</dbReference>